<feature type="domain" description="CULT" evidence="2">
    <location>
        <begin position="47"/>
        <end position="149"/>
    </location>
</feature>
<dbReference type="InterPro" id="IPR034750">
    <property type="entry name" value="CULT"/>
</dbReference>
<sequence length="153" mass="17167">MNQSTASTERPPEHPQPVFPLWLLREKPDEAEKAKQADREADRPGKGRKLLCRGCRTMITTDDTRINVSGKHRHVFANPAGYLYELGCFSQAPGCSHEGAPSWEFTWFPGHSWQIQVCRSCNALMGWSFRPPSGNGFSGLILAHLIEEDNNSD</sequence>
<proteinExistence type="predicted"/>
<dbReference type="FunFam" id="2.170.150.20:FF:000007">
    <property type="entry name" value="Protein cereblon"/>
    <property type="match status" value="1"/>
</dbReference>
<dbReference type="RefSeq" id="WP_126380703.1">
    <property type="nucleotide sequence ID" value="NZ_AP017378.1"/>
</dbReference>
<name>A0A2Z6B2M5_9BACT</name>
<organism evidence="3 4">
    <name type="scientific">Desulfovibrio ferrophilus</name>
    <dbReference type="NCBI Taxonomy" id="241368"/>
    <lineage>
        <taxon>Bacteria</taxon>
        <taxon>Pseudomonadati</taxon>
        <taxon>Thermodesulfobacteriota</taxon>
        <taxon>Desulfovibrionia</taxon>
        <taxon>Desulfovibrionales</taxon>
        <taxon>Desulfovibrionaceae</taxon>
        <taxon>Desulfovibrio</taxon>
    </lineage>
</organism>
<feature type="region of interest" description="Disordered" evidence="1">
    <location>
        <begin position="1"/>
        <end position="20"/>
    </location>
</feature>
<dbReference type="EMBL" id="AP017378">
    <property type="protein sequence ID" value="BBD09676.1"/>
    <property type="molecule type" value="Genomic_DNA"/>
</dbReference>
<evidence type="ECO:0000259" key="2">
    <source>
        <dbReference type="PROSITE" id="PS51788"/>
    </source>
</evidence>
<dbReference type="Proteomes" id="UP000269883">
    <property type="component" value="Chromosome"/>
</dbReference>
<dbReference type="CDD" id="cd15777">
    <property type="entry name" value="CRBN_C_like"/>
    <property type="match status" value="1"/>
</dbReference>
<evidence type="ECO:0000313" key="4">
    <source>
        <dbReference type="Proteomes" id="UP000269883"/>
    </source>
</evidence>
<evidence type="ECO:0000313" key="3">
    <source>
        <dbReference type="EMBL" id="BBD09676.1"/>
    </source>
</evidence>
<dbReference type="PROSITE" id="PS51788">
    <property type="entry name" value="CULT"/>
    <property type="match status" value="1"/>
</dbReference>
<accession>A0A2Z6B2M5</accession>
<keyword evidence="4" id="KW-1185">Reference proteome</keyword>
<evidence type="ECO:0000256" key="1">
    <source>
        <dbReference type="SAM" id="MobiDB-lite"/>
    </source>
</evidence>
<reference evidence="3 4" key="1">
    <citation type="journal article" date="2018" name="Sci. Adv.">
        <title>Multi-heme cytochromes provide a pathway for survival in energy-limited environments.</title>
        <authorList>
            <person name="Deng X."/>
            <person name="Dohmae N."/>
            <person name="Nealson K.H."/>
            <person name="Hashimoto K."/>
            <person name="Okamoto A."/>
        </authorList>
    </citation>
    <scope>NUCLEOTIDE SEQUENCE [LARGE SCALE GENOMIC DNA]</scope>
    <source>
        <strain evidence="3 4">IS5</strain>
    </source>
</reference>
<dbReference type="AlphaFoldDB" id="A0A2Z6B2M5"/>
<dbReference type="KEGG" id="dfl:DFE_2950"/>
<protein>
    <recommendedName>
        <fullName evidence="2">CULT domain-containing protein</fullName>
    </recommendedName>
</protein>
<dbReference type="Gene3D" id="2.170.150.20">
    <property type="entry name" value="Peptide methionine sulfoxide reductase"/>
    <property type="match status" value="1"/>
</dbReference>
<gene>
    <name evidence="3" type="ORF">DFE_2950</name>
</gene>
<dbReference type="OrthoDB" id="6197001at2"/>